<dbReference type="InterPro" id="IPR021133">
    <property type="entry name" value="HEAT_type_2"/>
</dbReference>
<evidence type="ECO:0000313" key="6">
    <source>
        <dbReference type="Proteomes" id="UP000028924"/>
    </source>
</evidence>
<dbReference type="PANTHER" id="PTHR10648">
    <property type="entry name" value="SERINE/THREONINE-PROTEIN PHOSPHATASE PP2A 65 KDA REGULATORY SUBUNIT"/>
    <property type="match status" value="1"/>
</dbReference>
<dbReference type="PROSITE" id="PS50077">
    <property type="entry name" value="HEAT_REPEAT"/>
    <property type="match status" value="9"/>
</dbReference>
<evidence type="ECO:0000313" key="5">
    <source>
        <dbReference type="EMBL" id="KFM24627.1"/>
    </source>
</evidence>
<feature type="repeat" description="HEAT" evidence="3">
    <location>
        <begin position="339"/>
        <end position="377"/>
    </location>
</feature>
<dbReference type="InterPro" id="IPR054573">
    <property type="entry name" value="PP2A/SF3B1-like_HEAT"/>
</dbReference>
<evidence type="ECO:0000256" key="2">
    <source>
        <dbReference type="ARBA" id="ARBA00038332"/>
    </source>
</evidence>
<dbReference type="SUPFAM" id="SSF48371">
    <property type="entry name" value="ARM repeat"/>
    <property type="match status" value="1"/>
</dbReference>
<name>A0A087SFX3_AUXPR</name>
<feature type="repeat" description="HEAT" evidence="3">
    <location>
        <begin position="530"/>
        <end position="563"/>
    </location>
</feature>
<dbReference type="KEGG" id="apro:F751_2345"/>
<comment type="similarity">
    <text evidence="2">Belongs to the phosphatase 2A regulatory subunit A family.</text>
</comment>
<dbReference type="GO" id="GO:0005634">
    <property type="term" value="C:nucleus"/>
    <property type="evidence" value="ECO:0007669"/>
    <property type="project" value="TreeGrafter"/>
</dbReference>
<dbReference type="InterPro" id="IPR051023">
    <property type="entry name" value="PP2A_Regulatory_Subunit_A"/>
</dbReference>
<proteinExistence type="inferred from homology"/>
<evidence type="ECO:0000256" key="3">
    <source>
        <dbReference type="PROSITE-ProRule" id="PRU00103"/>
    </source>
</evidence>
<dbReference type="GO" id="GO:0000159">
    <property type="term" value="C:protein phosphatase type 2A complex"/>
    <property type="evidence" value="ECO:0007669"/>
    <property type="project" value="TreeGrafter"/>
</dbReference>
<accession>A0A087SFX3</accession>
<feature type="domain" description="Phosphatase PP2A regulatory subunit A/Splicing factor 3B subunit 1-like HEAT repeat" evidence="4">
    <location>
        <begin position="334"/>
        <end position="408"/>
    </location>
</feature>
<dbReference type="GO" id="GO:0005829">
    <property type="term" value="C:cytosol"/>
    <property type="evidence" value="ECO:0007669"/>
    <property type="project" value="TreeGrafter"/>
</dbReference>
<gene>
    <name evidence="5" type="ORF">F751_2345</name>
</gene>
<dbReference type="Pfam" id="PF20168">
    <property type="entry name" value="PDS5"/>
    <property type="match status" value="1"/>
</dbReference>
<dbReference type="PANTHER" id="PTHR10648:SF4">
    <property type="entry name" value="PROTEIN PHOSPHATASE 2 (FORMERLY 2A), REGULATORY SUBUNIT A, BETA ISOFORM-RELATED"/>
    <property type="match status" value="1"/>
</dbReference>
<reference evidence="5 6" key="1">
    <citation type="journal article" date="2014" name="BMC Genomics">
        <title>Oil accumulation mechanisms of the oleaginous microalga Chlorella protothecoides revealed through its genome, transcriptomes, and proteomes.</title>
        <authorList>
            <person name="Gao C."/>
            <person name="Wang Y."/>
            <person name="Shen Y."/>
            <person name="Yan D."/>
            <person name="He X."/>
            <person name="Dai J."/>
            <person name="Wu Q."/>
        </authorList>
    </citation>
    <scope>NUCLEOTIDE SEQUENCE [LARGE SCALE GENOMIC DNA]</scope>
    <source>
        <strain evidence="5 6">0710</strain>
    </source>
</reference>
<dbReference type="eggNOG" id="KOG0211">
    <property type="taxonomic scope" value="Eukaryota"/>
</dbReference>
<dbReference type="STRING" id="3075.A0A087SFX3"/>
<protein>
    <submittedName>
        <fullName evidence="5">Serine/threonine-protein phosphatase 2A 65 kDa regulatory subunit A beta isoform</fullName>
    </submittedName>
</protein>
<organism evidence="5 6">
    <name type="scientific">Auxenochlorella protothecoides</name>
    <name type="common">Green microalga</name>
    <name type="synonym">Chlorella protothecoides</name>
    <dbReference type="NCBI Taxonomy" id="3075"/>
    <lineage>
        <taxon>Eukaryota</taxon>
        <taxon>Viridiplantae</taxon>
        <taxon>Chlorophyta</taxon>
        <taxon>core chlorophytes</taxon>
        <taxon>Trebouxiophyceae</taxon>
        <taxon>Chlorellales</taxon>
        <taxon>Chlorellaceae</taxon>
        <taxon>Auxenochlorella</taxon>
    </lineage>
</organism>
<sequence>MTLGSDDSLYPIAVLIDELRNEDPALRLNSVRRLRTIALALGEERTRRELIPFLNENSDDEDEILLAMAAELGGFVSLVGGPEHAQVLLLPLETLATVDETVVRDRAAESLIAVASAMPVPALVEFFVPALQRLAGKEWTARVSATRLFTPTYARCPPEHRPDLLRAFLALTKDETPMVRRAAAQALGDFAQVVEPEPLSAELLPAFLQLTRDDQDSVRLIAVEACGPLAKVLPREAVYEHVLPVLQHFALDKSWRVRYNVAQQLPALAEVLGGEATRAELLPAFLLPPVKELAGDGNQYVRAALASVVLELAPVVGKASGDIPLGGRECSDAATIEHLLPVFLSLLKDEWAEARLNIIGKLDQVNQVIGVDLLAQSLLPAIKELAEDRNWRVRLAIISHIPLLAGQLGADFFEQKLGQQCMRWLQDTVFSVREAATNNLRSLAQEFGADWAREHVLALAGHQNYLYRITVLAAVSSLAAVVPRDTLCNAMLPTVVERAKDRVPNVRFNAAQLLERLAGLVDPPVVDQVIKPVLAELAADRDADVRFFATHALAACDDLAAMA</sequence>
<dbReference type="AlphaFoldDB" id="A0A087SFX3"/>
<dbReference type="OrthoDB" id="340346at2759"/>
<dbReference type="GeneID" id="23613736"/>
<feature type="repeat" description="HEAT" evidence="3">
    <location>
        <begin position="491"/>
        <end position="528"/>
    </location>
</feature>
<feature type="repeat" description="HEAT" evidence="3">
    <location>
        <begin position="164"/>
        <end position="202"/>
    </location>
</feature>
<dbReference type="EMBL" id="KL662109">
    <property type="protein sequence ID" value="KFM24627.1"/>
    <property type="molecule type" value="Genomic_DNA"/>
</dbReference>
<dbReference type="GO" id="GO:0019888">
    <property type="term" value="F:protein phosphatase regulator activity"/>
    <property type="evidence" value="ECO:0007669"/>
    <property type="project" value="TreeGrafter"/>
</dbReference>
<evidence type="ECO:0000259" key="4">
    <source>
        <dbReference type="Pfam" id="PF22646"/>
    </source>
</evidence>
<dbReference type="Pfam" id="PF22646">
    <property type="entry name" value="PPP2R1A-like_HEAT"/>
    <property type="match status" value="1"/>
</dbReference>
<feature type="repeat" description="HEAT" evidence="3">
    <location>
        <begin position="378"/>
        <end position="416"/>
    </location>
</feature>
<evidence type="ECO:0000256" key="1">
    <source>
        <dbReference type="ARBA" id="ARBA00022737"/>
    </source>
</evidence>
<keyword evidence="6" id="KW-1185">Reference proteome</keyword>
<dbReference type="Gene3D" id="1.25.10.10">
    <property type="entry name" value="Leucine-rich Repeat Variant"/>
    <property type="match status" value="2"/>
</dbReference>
<feature type="repeat" description="HEAT" evidence="3">
    <location>
        <begin position="242"/>
        <end position="280"/>
    </location>
</feature>
<dbReference type="Proteomes" id="UP000028924">
    <property type="component" value="Unassembled WGS sequence"/>
</dbReference>
<feature type="repeat" description="HEAT" evidence="3">
    <location>
        <begin position="286"/>
        <end position="320"/>
    </location>
</feature>
<keyword evidence="1" id="KW-0677">Repeat</keyword>
<dbReference type="InterPro" id="IPR016024">
    <property type="entry name" value="ARM-type_fold"/>
</dbReference>
<dbReference type="RefSeq" id="XP_011397515.1">
    <property type="nucleotide sequence ID" value="XM_011399213.1"/>
</dbReference>
<feature type="repeat" description="HEAT" evidence="3">
    <location>
        <begin position="11"/>
        <end position="49"/>
    </location>
</feature>
<dbReference type="InterPro" id="IPR011989">
    <property type="entry name" value="ARM-like"/>
</dbReference>
<feature type="repeat" description="HEAT" evidence="3">
    <location>
        <begin position="203"/>
        <end position="241"/>
    </location>
</feature>